<dbReference type="AlphaFoldDB" id="A0A7R9LZR5"/>
<dbReference type="Proteomes" id="UP000728032">
    <property type="component" value="Unassembled WGS sequence"/>
</dbReference>
<proteinExistence type="predicted"/>
<name>A0A7R9LZR5_9ACAR</name>
<evidence type="ECO:0000313" key="2">
    <source>
        <dbReference type="Proteomes" id="UP000728032"/>
    </source>
</evidence>
<dbReference type="EMBL" id="CAJPVJ010004091">
    <property type="protein sequence ID" value="CAG2168280.1"/>
    <property type="molecule type" value="Genomic_DNA"/>
</dbReference>
<protein>
    <submittedName>
        <fullName evidence="1">Uncharacterized protein</fullName>
    </submittedName>
</protein>
<accession>A0A7R9LZR5</accession>
<dbReference type="EMBL" id="OC918916">
    <property type="protein sequence ID" value="CAD7650356.1"/>
    <property type="molecule type" value="Genomic_DNA"/>
</dbReference>
<evidence type="ECO:0000313" key="1">
    <source>
        <dbReference type="EMBL" id="CAD7650356.1"/>
    </source>
</evidence>
<keyword evidence="2" id="KW-1185">Reference proteome</keyword>
<gene>
    <name evidence="1" type="ORF">ONB1V03_LOCUS7771</name>
</gene>
<reference evidence="1" key="1">
    <citation type="submission" date="2020-11" db="EMBL/GenBank/DDBJ databases">
        <authorList>
            <person name="Tran Van P."/>
        </authorList>
    </citation>
    <scope>NUCLEOTIDE SEQUENCE</scope>
</reference>
<dbReference type="OrthoDB" id="6505773at2759"/>
<sequence>MTVIDPYKMELRFTYDINKWMAINETITATYYDYRTHSFHMFFNNNKYRIWKVNVSLMNSLPMGWDRAFLHGSLSDSLKINRDFFKMNERELREYSQPYFQPEVVDVSDDTDDIDEDEAVEENLENNLQENSHKKEFQLITEISNDLENKKVDNNFQNDYKNSLFQRSDEVLAVSPVMANLGPALIHCHFQMFCKQIVSRLLVRLRSGAQTWHPRRHLAFHEPFRSGGRKYEDIREAKWEAIPEWERMTTGFRALRDECKMWTQEMRDWYGLDSSWDTFENKEVVKLWDFDQRNNGLISSYHNRDQRGIEMNDMKRWRTACDSDYNEGWDALTHHR</sequence>
<organism evidence="1">
    <name type="scientific">Oppiella nova</name>
    <dbReference type="NCBI Taxonomy" id="334625"/>
    <lineage>
        <taxon>Eukaryota</taxon>
        <taxon>Metazoa</taxon>
        <taxon>Ecdysozoa</taxon>
        <taxon>Arthropoda</taxon>
        <taxon>Chelicerata</taxon>
        <taxon>Arachnida</taxon>
        <taxon>Acari</taxon>
        <taxon>Acariformes</taxon>
        <taxon>Sarcoptiformes</taxon>
        <taxon>Oribatida</taxon>
        <taxon>Brachypylina</taxon>
        <taxon>Oppioidea</taxon>
        <taxon>Oppiidae</taxon>
        <taxon>Oppiella</taxon>
    </lineage>
</organism>